<dbReference type="SMART" id="SM00248">
    <property type="entry name" value="ANK"/>
    <property type="match status" value="8"/>
</dbReference>
<dbReference type="Gene3D" id="1.25.40.20">
    <property type="entry name" value="Ankyrin repeat-containing domain"/>
    <property type="match status" value="2"/>
</dbReference>
<feature type="domain" description="F-box" evidence="4">
    <location>
        <begin position="485"/>
        <end position="514"/>
    </location>
</feature>
<dbReference type="OrthoDB" id="7496at10239"/>
<dbReference type="GO" id="GO:0004842">
    <property type="term" value="F:ubiquitin-protein transferase activity"/>
    <property type="evidence" value="ECO:0007669"/>
    <property type="project" value="TreeGrafter"/>
</dbReference>
<dbReference type="Pfam" id="PF00023">
    <property type="entry name" value="Ank"/>
    <property type="match status" value="1"/>
</dbReference>
<protein>
    <submittedName>
        <fullName evidence="5">Ankyrin repeat family protein</fullName>
    </submittedName>
</protein>
<keyword evidence="2 3" id="KW-0040">ANK repeat</keyword>
<dbReference type="RefSeq" id="YP_009177028.1">
    <property type="nucleotide sequence ID" value="NC_028238.1"/>
</dbReference>
<dbReference type="InterPro" id="IPR001810">
    <property type="entry name" value="F-box_dom"/>
</dbReference>
<dbReference type="PROSITE" id="PS50088">
    <property type="entry name" value="ANK_REPEAT"/>
    <property type="match status" value="5"/>
</dbReference>
<proteinExistence type="predicted"/>
<dbReference type="Pfam" id="PF12796">
    <property type="entry name" value="Ank_2"/>
    <property type="match status" value="3"/>
</dbReference>
<dbReference type="KEGG" id="vg:26122697"/>
<evidence type="ECO:0000256" key="1">
    <source>
        <dbReference type="ARBA" id="ARBA00022737"/>
    </source>
</evidence>
<name>A0A0M3ZEI0_9POXV</name>
<dbReference type="PANTHER" id="PTHR24171">
    <property type="entry name" value="ANKYRIN REPEAT DOMAIN-CONTAINING PROTEIN 39-RELATED"/>
    <property type="match status" value="1"/>
</dbReference>
<dbReference type="EMBL" id="KP728110">
    <property type="protein sequence ID" value="ALA62381.1"/>
    <property type="molecule type" value="Genomic_DNA"/>
</dbReference>
<dbReference type="Pfam" id="PF09372">
    <property type="entry name" value="PRANC"/>
    <property type="match status" value="1"/>
</dbReference>
<organism evidence="5 6">
    <name type="scientific">Turkeypox virus</name>
    <dbReference type="NCBI Taxonomy" id="336486"/>
    <lineage>
        <taxon>Viruses</taxon>
        <taxon>Varidnaviria</taxon>
        <taxon>Bamfordvirae</taxon>
        <taxon>Nucleocytoviricota</taxon>
        <taxon>Pokkesviricetes</taxon>
        <taxon>Chitovirales</taxon>
        <taxon>Poxviridae</taxon>
        <taxon>Chordopoxvirinae</taxon>
        <taxon>Avipoxvirus</taxon>
        <taxon>Avipoxvirus turkeypox</taxon>
    </lineage>
</organism>
<dbReference type="GO" id="GO:0085020">
    <property type="term" value="P:protein K6-linked ubiquitination"/>
    <property type="evidence" value="ECO:0007669"/>
    <property type="project" value="TreeGrafter"/>
</dbReference>
<feature type="repeat" description="ANK" evidence="3">
    <location>
        <begin position="159"/>
        <end position="191"/>
    </location>
</feature>
<dbReference type="GeneID" id="26122697"/>
<dbReference type="InterPro" id="IPR002110">
    <property type="entry name" value="Ankyrin_rpt"/>
</dbReference>
<evidence type="ECO:0000313" key="5">
    <source>
        <dbReference type="EMBL" id="ALA62381.1"/>
    </source>
</evidence>
<accession>A0A0M3ZEI0</accession>
<feature type="repeat" description="ANK" evidence="3">
    <location>
        <begin position="92"/>
        <end position="124"/>
    </location>
</feature>
<feature type="repeat" description="ANK" evidence="3">
    <location>
        <begin position="323"/>
        <end position="355"/>
    </location>
</feature>
<feature type="repeat" description="ANK" evidence="3">
    <location>
        <begin position="34"/>
        <end position="59"/>
    </location>
</feature>
<evidence type="ECO:0000256" key="2">
    <source>
        <dbReference type="ARBA" id="ARBA00023043"/>
    </source>
</evidence>
<evidence type="ECO:0000313" key="6">
    <source>
        <dbReference type="Proteomes" id="UP000142477"/>
    </source>
</evidence>
<feature type="repeat" description="ANK" evidence="3">
    <location>
        <begin position="290"/>
        <end position="322"/>
    </location>
</feature>
<dbReference type="PROSITE" id="PS50181">
    <property type="entry name" value="FBOX"/>
    <property type="match status" value="1"/>
</dbReference>
<dbReference type="Proteomes" id="UP000142477">
    <property type="component" value="Segment"/>
</dbReference>
<keyword evidence="6" id="KW-1185">Reference proteome</keyword>
<sequence>MCKIPLLILAVKNNDIKSVKNLICNGADVNACYNGETVLYIALRLNYISLVRYLLHKGATWPCGGVPCSKLSTEAYRVLIEFNIDINIDVCHGHSPIYHAIKHGDLRLVRFLVRRGIYIDNKMAENSYILRYLITSKYNFAIIKLLLYKGKLFNILDPSKKAPLQYAIDMKKEELVDFLLKNGARVDIKDEHFATPLCNAIVKNCKGIICKLLEYGAGNYIGIFDTMALSLVISSTNSMLVSTILKYVPIDNLTRDYSTVLLCNAIESKSYKITQIILQLGIDVNVSNDRGYSPLHINVFNYNRKIFDILIEYGANIHARDFEGNTVLHTASSFSRYHIVTRLLDMGADICAVNSLGETPIDKAHGCEKKSCRKTMHVLISHLMLIQRKQQRNDALYIHRNENSLKIIQYYKEELDSLSTIYLAPRYTLYDFMTENDTNVLARFSNNKKILELKKSRYYDRLGAIKIAESKIRHSLLCDAVHYANMYIEKLPDEIWLKIFQLMENIDLVSVIRL</sequence>
<dbReference type="InterPro" id="IPR018272">
    <property type="entry name" value="PRANC_domain"/>
</dbReference>
<reference evidence="5 6" key="1">
    <citation type="journal article" date="2015" name="Infect. Genet. Evol.">
        <title>Unique genomic organization of a novel Avipoxvirus detected in turkey (Meleagris gallopavo).</title>
        <authorList>
            <person name="Banyai K."/>
            <person name="Palya V."/>
            <person name="Denes B."/>
            <person name="Glavits R."/>
            <person name="Ivanics E."/>
            <person name="Horvath B."/>
            <person name="Farkas S.L."/>
            <person name="Marton S."/>
            <person name="Balint A."/>
            <person name="Gyuranecz M."/>
            <person name="Erdelyi K."/>
            <person name="Dan A."/>
        </authorList>
    </citation>
    <scope>NUCLEOTIDE SEQUENCE [LARGE SCALE GENOMIC DNA]</scope>
    <source>
        <strain evidence="5 6">TKPV-HU1124/2011</strain>
    </source>
</reference>
<dbReference type="SUPFAM" id="SSF48403">
    <property type="entry name" value="Ankyrin repeat"/>
    <property type="match status" value="1"/>
</dbReference>
<evidence type="ECO:0000256" key="3">
    <source>
        <dbReference type="PROSITE-ProRule" id="PRU00023"/>
    </source>
</evidence>
<evidence type="ECO:0000259" key="4">
    <source>
        <dbReference type="PROSITE" id="PS50181"/>
    </source>
</evidence>
<dbReference type="PANTHER" id="PTHR24171:SF8">
    <property type="entry name" value="BRCA1-ASSOCIATED RING DOMAIN PROTEIN 1"/>
    <property type="match status" value="1"/>
</dbReference>
<keyword evidence="1" id="KW-0677">Repeat</keyword>
<dbReference type="PROSITE" id="PS50297">
    <property type="entry name" value="ANK_REP_REGION"/>
    <property type="match status" value="5"/>
</dbReference>
<dbReference type="InterPro" id="IPR036770">
    <property type="entry name" value="Ankyrin_rpt-contain_sf"/>
</dbReference>